<dbReference type="Pfam" id="PF13765">
    <property type="entry name" value="PRY"/>
    <property type="match status" value="1"/>
</dbReference>
<keyword evidence="3" id="KW-0862">Zinc</keyword>
<gene>
    <name evidence="6" type="ORF">AALO_G00089590</name>
</gene>
<protein>
    <recommendedName>
        <fullName evidence="8">B30.2/SPRY domain-containing protein</fullName>
    </recommendedName>
</protein>
<dbReference type="InterPro" id="IPR013320">
    <property type="entry name" value="ConA-like_dom_sf"/>
</dbReference>
<keyword evidence="7" id="KW-1185">Reference proteome</keyword>
<dbReference type="SMART" id="SM01289">
    <property type="entry name" value="PYRIN"/>
    <property type="match status" value="1"/>
</dbReference>
<dbReference type="Gene3D" id="2.60.120.920">
    <property type="match status" value="1"/>
</dbReference>
<dbReference type="SUPFAM" id="SSF49899">
    <property type="entry name" value="Concanavalin A-like lectins/glucanases"/>
    <property type="match status" value="1"/>
</dbReference>
<feature type="domain" description="B30.2/SPRY" evidence="4">
    <location>
        <begin position="94"/>
        <end position="291"/>
    </location>
</feature>
<dbReference type="Pfam" id="PF02758">
    <property type="entry name" value="PYRIN"/>
    <property type="match status" value="1"/>
</dbReference>
<name>A0AAV6GT21_9TELE</name>
<keyword evidence="2" id="KW-0863">Zinc-finger</keyword>
<evidence type="ECO:0000313" key="7">
    <source>
        <dbReference type="Proteomes" id="UP000823561"/>
    </source>
</evidence>
<dbReference type="SUPFAM" id="SSF47986">
    <property type="entry name" value="DEATH domain"/>
    <property type="match status" value="1"/>
</dbReference>
<dbReference type="InterPro" id="IPR043136">
    <property type="entry name" value="B30.2/SPRY_sf"/>
</dbReference>
<evidence type="ECO:0000259" key="5">
    <source>
        <dbReference type="PROSITE" id="PS50824"/>
    </source>
</evidence>
<dbReference type="SMART" id="SM00449">
    <property type="entry name" value="SPRY"/>
    <property type="match status" value="1"/>
</dbReference>
<evidence type="ECO:0000256" key="1">
    <source>
        <dbReference type="ARBA" id="ARBA00022723"/>
    </source>
</evidence>
<dbReference type="GO" id="GO:0005737">
    <property type="term" value="C:cytoplasm"/>
    <property type="evidence" value="ECO:0007669"/>
    <property type="project" value="UniProtKB-ARBA"/>
</dbReference>
<dbReference type="InterPro" id="IPR051051">
    <property type="entry name" value="E3_ubiq-ligase_TRIM/RNF"/>
</dbReference>
<dbReference type="PROSITE" id="PS50824">
    <property type="entry name" value="DAPIN"/>
    <property type="match status" value="1"/>
</dbReference>
<dbReference type="PRINTS" id="PR01407">
    <property type="entry name" value="BUTYPHLNCDUF"/>
</dbReference>
<dbReference type="Proteomes" id="UP000823561">
    <property type="component" value="Chromosome 7"/>
</dbReference>
<dbReference type="PANTHER" id="PTHR25465">
    <property type="entry name" value="B-BOX DOMAIN CONTAINING"/>
    <property type="match status" value="1"/>
</dbReference>
<dbReference type="InterPro" id="IPR004020">
    <property type="entry name" value="DAPIN"/>
</dbReference>
<dbReference type="Gene3D" id="1.10.533.10">
    <property type="entry name" value="Death Domain, Fas"/>
    <property type="match status" value="1"/>
</dbReference>
<dbReference type="EMBL" id="JADWDJ010000007">
    <property type="protein sequence ID" value="KAG5277629.1"/>
    <property type="molecule type" value="Genomic_DNA"/>
</dbReference>
<dbReference type="InterPro" id="IPR006574">
    <property type="entry name" value="PRY"/>
</dbReference>
<evidence type="ECO:0000256" key="3">
    <source>
        <dbReference type="ARBA" id="ARBA00022833"/>
    </source>
</evidence>
<evidence type="ECO:0008006" key="8">
    <source>
        <dbReference type="Google" id="ProtNLM"/>
    </source>
</evidence>
<dbReference type="PROSITE" id="PS50188">
    <property type="entry name" value="B302_SPRY"/>
    <property type="match status" value="1"/>
</dbReference>
<organism evidence="6 7">
    <name type="scientific">Alosa alosa</name>
    <name type="common">allis shad</name>
    <dbReference type="NCBI Taxonomy" id="278164"/>
    <lineage>
        <taxon>Eukaryota</taxon>
        <taxon>Metazoa</taxon>
        <taxon>Chordata</taxon>
        <taxon>Craniata</taxon>
        <taxon>Vertebrata</taxon>
        <taxon>Euteleostomi</taxon>
        <taxon>Actinopterygii</taxon>
        <taxon>Neopterygii</taxon>
        <taxon>Teleostei</taxon>
        <taxon>Clupei</taxon>
        <taxon>Clupeiformes</taxon>
        <taxon>Clupeoidei</taxon>
        <taxon>Clupeidae</taxon>
        <taxon>Alosa</taxon>
    </lineage>
</organism>
<sequence length="291" mass="32716">MADPLDLLLGVLDDLRSAELRRFRLYLSSAQLDGYPRVPQGRLESDDPTDITCKMREAYGIANSLKVAKVIMRRIHRSDLAERLGQNLDGASTSAQFSPAQRRFTDVRQYACDLTLDPNTASSSLLLSEGNRRVENFKGRSNFSYPPHPDRFESCCAQVLCCEALTGRHYWEVTYNDESVLIGVAYRSIDRTACCPKHVVGQNDKSWSIWCSAGGQFIAKHNNIYTDIDTEPSPSRRIGVYLDWPSGVLSFYRVSSDTLTHLHTYRATFTEPLYPGFCVYCAGSVLSICQV</sequence>
<dbReference type="InterPro" id="IPR011029">
    <property type="entry name" value="DEATH-like_dom_sf"/>
</dbReference>
<feature type="domain" description="Pyrin" evidence="5">
    <location>
        <begin position="1"/>
        <end position="90"/>
    </location>
</feature>
<keyword evidence="1" id="KW-0479">Metal-binding</keyword>
<dbReference type="InterPro" id="IPR003879">
    <property type="entry name" value="Butyrophylin_SPRY"/>
</dbReference>
<dbReference type="InterPro" id="IPR001870">
    <property type="entry name" value="B30.2/SPRY"/>
</dbReference>
<dbReference type="SMART" id="SM00589">
    <property type="entry name" value="PRY"/>
    <property type="match status" value="1"/>
</dbReference>
<dbReference type="InterPro" id="IPR003877">
    <property type="entry name" value="SPRY_dom"/>
</dbReference>
<dbReference type="Pfam" id="PF00622">
    <property type="entry name" value="SPRY"/>
    <property type="match status" value="1"/>
</dbReference>
<evidence type="ECO:0000313" key="6">
    <source>
        <dbReference type="EMBL" id="KAG5277629.1"/>
    </source>
</evidence>
<dbReference type="GO" id="GO:0008270">
    <property type="term" value="F:zinc ion binding"/>
    <property type="evidence" value="ECO:0007669"/>
    <property type="project" value="UniProtKB-KW"/>
</dbReference>
<evidence type="ECO:0000259" key="4">
    <source>
        <dbReference type="PROSITE" id="PS50188"/>
    </source>
</evidence>
<accession>A0AAV6GT21</accession>
<proteinExistence type="predicted"/>
<reference evidence="6" key="1">
    <citation type="submission" date="2020-10" db="EMBL/GenBank/DDBJ databases">
        <title>Chromosome-scale genome assembly of the Allis shad, Alosa alosa.</title>
        <authorList>
            <person name="Margot Z."/>
            <person name="Christophe K."/>
            <person name="Cabau C."/>
            <person name="Louis A."/>
            <person name="Berthelot C."/>
            <person name="Parey E."/>
            <person name="Roest Crollius H."/>
            <person name="Montfort J."/>
            <person name="Robinson-Rechavi M."/>
            <person name="Bucao C."/>
            <person name="Bouchez O."/>
            <person name="Gislard M."/>
            <person name="Lluch J."/>
            <person name="Milhes M."/>
            <person name="Lampietro C."/>
            <person name="Lopez Roques C."/>
            <person name="Donnadieu C."/>
            <person name="Braasch I."/>
            <person name="Desvignes T."/>
            <person name="Postlethwait J."/>
            <person name="Bobe J."/>
            <person name="Guiguen Y."/>
        </authorList>
    </citation>
    <scope>NUCLEOTIDE SEQUENCE</scope>
    <source>
        <strain evidence="6">M-15738</strain>
        <tissue evidence="6">Blood</tissue>
    </source>
</reference>
<comment type="caution">
    <text evidence="6">The sequence shown here is derived from an EMBL/GenBank/DDBJ whole genome shotgun (WGS) entry which is preliminary data.</text>
</comment>
<dbReference type="CDD" id="cd16040">
    <property type="entry name" value="SPRY_PRY_SNTX"/>
    <property type="match status" value="1"/>
</dbReference>
<evidence type="ECO:0000256" key="2">
    <source>
        <dbReference type="ARBA" id="ARBA00022771"/>
    </source>
</evidence>
<dbReference type="PANTHER" id="PTHR25465:SF31">
    <property type="entry name" value="RING-TYPE DOMAIN-CONTAINING PROTEIN"/>
    <property type="match status" value="1"/>
</dbReference>
<dbReference type="AlphaFoldDB" id="A0AAV6GT21"/>